<dbReference type="Gene3D" id="3.40.50.410">
    <property type="entry name" value="von Willebrand factor, type A domain"/>
    <property type="match status" value="1"/>
</dbReference>
<dbReference type="InterPro" id="IPR013424">
    <property type="entry name" value="Ice-binding_C"/>
</dbReference>
<evidence type="ECO:0000313" key="3">
    <source>
        <dbReference type="EMBL" id="PTQ77633.1"/>
    </source>
</evidence>
<dbReference type="SUPFAM" id="SSF53300">
    <property type="entry name" value="vWA-like"/>
    <property type="match status" value="1"/>
</dbReference>
<dbReference type="NCBIfam" id="TIGR02595">
    <property type="entry name" value="PEP_CTERM"/>
    <property type="match status" value="1"/>
</dbReference>
<evidence type="ECO:0000256" key="1">
    <source>
        <dbReference type="SAM" id="SignalP"/>
    </source>
</evidence>
<comment type="caution">
    <text evidence="3">The sequence shown here is derived from an EMBL/GenBank/DDBJ whole genome shotgun (WGS) entry which is preliminary data.</text>
</comment>
<dbReference type="AlphaFoldDB" id="A0A2T5I1F3"/>
<protein>
    <submittedName>
        <fullName evidence="3">Putative secreted protein with PEP-CTERM sorting signal</fullName>
    </submittedName>
</protein>
<name>A0A2T5I1F3_9PROT</name>
<feature type="domain" description="VWFA" evidence="2">
    <location>
        <begin position="31"/>
        <end position="222"/>
    </location>
</feature>
<sequence length="276" mass="28387">MSFKKIACMALLSGSLIALGLSAQAAPIQTDIIMIVDESGSMGNVQANLRNNIGLFASILSGGGLVDARYGLVGYGDSAVRPRMVTDFTDPAGFATAAMGLTTNGGTEPGYTASAFALNELDGQSSLFSFRSDALINIIIFTDEPSNGDTASRGAVGGNAVTASILDELLKDNNALYNAVLRGSSTINSFSALATGNHGQVFDLNGLNSTNQTVVQDFVTAFASAKLNETIDFCTANPTAPGCQPTGPAQVPEPGILGLIALGMVGLGLTRRKRLI</sequence>
<evidence type="ECO:0000313" key="4">
    <source>
        <dbReference type="Proteomes" id="UP000244152"/>
    </source>
</evidence>
<gene>
    <name evidence="3" type="ORF">C8R21_1503</name>
</gene>
<dbReference type="RefSeq" id="WP_219906690.1">
    <property type="nucleotide sequence ID" value="NZ_QAOK01000050.1"/>
</dbReference>
<dbReference type="Proteomes" id="UP000244152">
    <property type="component" value="Unassembled WGS sequence"/>
</dbReference>
<dbReference type="InterPro" id="IPR036465">
    <property type="entry name" value="vWFA_dom_sf"/>
</dbReference>
<feature type="signal peptide" evidence="1">
    <location>
        <begin position="1"/>
        <end position="25"/>
    </location>
</feature>
<dbReference type="SMART" id="SM00327">
    <property type="entry name" value="VWA"/>
    <property type="match status" value="1"/>
</dbReference>
<accession>A0A2T5I1F3</accession>
<keyword evidence="1" id="KW-0732">Signal</keyword>
<dbReference type="InterPro" id="IPR002035">
    <property type="entry name" value="VWF_A"/>
</dbReference>
<feature type="chain" id="PRO_5015401192" evidence="1">
    <location>
        <begin position="26"/>
        <end position="276"/>
    </location>
</feature>
<dbReference type="EMBL" id="QAOK01000050">
    <property type="protein sequence ID" value="PTQ77633.1"/>
    <property type="molecule type" value="Genomic_DNA"/>
</dbReference>
<evidence type="ECO:0000259" key="2">
    <source>
        <dbReference type="PROSITE" id="PS50234"/>
    </source>
</evidence>
<dbReference type="Pfam" id="PF07589">
    <property type="entry name" value="PEP-CTERM"/>
    <property type="match status" value="1"/>
</dbReference>
<dbReference type="PROSITE" id="PS50234">
    <property type="entry name" value="VWFA"/>
    <property type="match status" value="1"/>
</dbReference>
<proteinExistence type="predicted"/>
<dbReference type="Pfam" id="PF00092">
    <property type="entry name" value="VWA"/>
    <property type="match status" value="1"/>
</dbReference>
<organism evidence="3 4">
    <name type="scientific">Nitrosospira multiformis</name>
    <dbReference type="NCBI Taxonomy" id="1231"/>
    <lineage>
        <taxon>Bacteria</taxon>
        <taxon>Pseudomonadati</taxon>
        <taxon>Pseudomonadota</taxon>
        <taxon>Betaproteobacteria</taxon>
        <taxon>Nitrosomonadales</taxon>
        <taxon>Nitrosomonadaceae</taxon>
        <taxon>Nitrosospira</taxon>
    </lineage>
</organism>
<reference evidence="3 4" key="1">
    <citation type="submission" date="2018-04" db="EMBL/GenBank/DDBJ databases">
        <title>Active sludge and wastewater microbial communities from Klosterneuburg, Austria.</title>
        <authorList>
            <person name="Wagner M."/>
        </authorList>
    </citation>
    <scope>NUCLEOTIDE SEQUENCE [LARGE SCALE GENOMIC DNA]</scope>
    <source>
        <strain evidence="3 4">Nl12</strain>
    </source>
</reference>